<evidence type="ECO:0000313" key="5">
    <source>
        <dbReference type="Proteomes" id="UP000293142"/>
    </source>
</evidence>
<dbReference type="GO" id="GO:0005886">
    <property type="term" value="C:plasma membrane"/>
    <property type="evidence" value="ECO:0007669"/>
    <property type="project" value="TreeGrafter"/>
</dbReference>
<reference evidence="4 5" key="1">
    <citation type="submission" date="2019-02" db="EMBL/GenBank/DDBJ databases">
        <title>Paenibacillus sp. nov., isolated from surface-sterilized tissue of Thalictrum simplex L.</title>
        <authorList>
            <person name="Tuo L."/>
        </authorList>
    </citation>
    <scope>NUCLEOTIDE SEQUENCE [LARGE SCALE GENOMIC DNA]</scope>
    <source>
        <strain evidence="4 5">N2SHLJ1</strain>
    </source>
</reference>
<feature type="transmembrane region" description="Helical" evidence="2">
    <location>
        <begin position="136"/>
        <end position="155"/>
    </location>
</feature>
<dbReference type="InterPro" id="IPR051311">
    <property type="entry name" value="DedA_domain"/>
</dbReference>
<name>A0A4Q9DUM5_9BACL</name>
<keyword evidence="2" id="KW-1133">Transmembrane helix</keyword>
<keyword evidence="5" id="KW-1185">Reference proteome</keyword>
<evidence type="ECO:0000313" key="4">
    <source>
        <dbReference type="EMBL" id="TBL80669.1"/>
    </source>
</evidence>
<dbReference type="PROSITE" id="PS50965">
    <property type="entry name" value="NERD"/>
    <property type="match status" value="1"/>
</dbReference>
<feature type="transmembrane region" description="Helical" evidence="2">
    <location>
        <begin position="50"/>
        <end position="72"/>
    </location>
</feature>
<proteinExistence type="inferred from homology"/>
<keyword evidence="2" id="KW-0812">Transmembrane</keyword>
<comment type="caution">
    <text evidence="4">The sequence shown here is derived from an EMBL/GenBank/DDBJ whole genome shotgun (WGS) entry which is preliminary data.</text>
</comment>
<dbReference type="PANTHER" id="PTHR42709">
    <property type="entry name" value="ALKALINE PHOSPHATASE LIKE PROTEIN"/>
    <property type="match status" value="1"/>
</dbReference>
<dbReference type="Pfam" id="PF08378">
    <property type="entry name" value="NERD"/>
    <property type="match status" value="1"/>
</dbReference>
<dbReference type="InterPro" id="IPR011528">
    <property type="entry name" value="NERD"/>
</dbReference>
<gene>
    <name evidence="4" type="ORF">EYB31_05430</name>
</gene>
<accession>A0A4Q9DUM5</accession>
<feature type="transmembrane region" description="Helical" evidence="2">
    <location>
        <begin position="175"/>
        <end position="193"/>
    </location>
</feature>
<evidence type="ECO:0000256" key="2">
    <source>
        <dbReference type="SAM" id="Phobius"/>
    </source>
</evidence>
<dbReference type="Pfam" id="PF09335">
    <property type="entry name" value="VTT_dom"/>
    <property type="match status" value="1"/>
</dbReference>
<dbReference type="EMBL" id="SIRE01000004">
    <property type="protein sequence ID" value="TBL80669.1"/>
    <property type="molecule type" value="Genomic_DNA"/>
</dbReference>
<evidence type="ECO:0000256" key="1">
    <source>
        <dbReference type="ARBA" id="ARBA00010792"/>
    </source>
</evidence>
<comment type="similarity">
    <text evidence="1">Belongs to the DedA family.</text>
</comment>
<feature type="transmembrane region" description="Helical" evidence="2">
    <location>
        <begin position="12"/>
        <end position="30"/>
    </location>
</feature>
<protein>
    <recommendedName>
        <fullName evidence="3">NERD domain-containing protein</fullName>
    </recommendedName>
</protein>
<organism evidence="4 5">
    <name type="scientific">Paenibacillus thalictri</name>
    <dbReference type="NCBI Taxonomy" id="2527873"/>
    <lineage>
        <taxon>Bacteria</taxon>
        <taxon>Bacillati</taxon>
        <taxon>Bacillota</taxon>
        <taxon>Bacilli</taxon>
        <taxon>Bacillales</taxon>
        <taxon>Paenibacillaceae</taxon>
        <taxon>Paenibacillus</taxon>
    </lineage>
</organism>
<feature type="domain" description="NERD" evidence="3">
    <location>
        <begin position="204"/>
        <end position="314"/>
    </location>
</feature>
<sequence length="365" mass="40692">MLKELIHAALTFIEGLGYWGILLGLMLEVIPSELVLSYGGYLVSQGNITLLGAVLFGTIGCIAQQLILYWIGRYGGRPVIEKYGKFLGVKPHFVNIAEGWFNRYGAGMVFTARFIPVVRQAISIPAGLARMPLWRFTLYTTLGTIPWAVLFVYLGKTLGANWEQVDEIARPYVQPIIWASVALTLIYLIYKLFRRGKSSAAKAAGNEGERNTAHQLKFIGSEYKVLNSRHVQAGGSSQEFDHIVVGPNGVFHIDSKNWSGEIRFTEQGLERSKEGHKGDPTAQLYRHEFVLKELLREHKQQADIVGVICFTNPDSHIVGKSPAFATVKLDRLAHFIKTYKPKKTLSPQQVAAIAKLILEHGRSSK</sequence>
<keyword evidence="2" id="KW-0472">Membrane</keyword>
<dbReference type="AlphaFoldDB" id="A0A4Q9DUM5"/>
<dbReference type="OrthoDB" id="9813426at2"/>
<evidence type="ECO:0000259" key="3">
    <source>
        <dbReference type="PROSITE" id="PS50965"/>
    </source>
</evidence>
<dbReference type="InterPro" id="IPR032816">
    <property type="entry name" value="VTT_dom"/>
</dbReference>
<dbReference type="PANTHER" id="PTHR42709:SF8">
    <property type="entry name" value="UNDECAPRENYL PHOSPHATE TRANSPORTER A"/>
    <property type="match status" value="1"/>
</dbReference>
<dbReference type="Proteomes" id="UP000293142">
    <property type="component" value="Unassembled WGS sequence"/>
</dbReference>